<sequence length="48" mass="5210">MEFIWYYCSTTAGNCFNIPCFVSSQPHSSTIKSSVQCSCPAPVCSISP</sequence>
<evidence type="ECO:0000313" key="1">
    <source>
        <dbReference type="EMBL" id="AFK48047.1"/>
    </source>
</evidence>
<name>I3T6A5_MEDTR</name>
<accession>I3T6A5</accession>
<dbReference type="EMBL" id="BT148253">
    <property type="protein sequence ID" value="AFK48047.1"/>
    <property type="molecule type" value="mRNA"/>
</dbReference>
<proteinExistence type="evidence at transcript level"/>
<reference evidence="1" key="1">
    <citation type="submission" date="2012-05" db="EMBL/GenBank/DDBJ databases">
        <authorList>
            <person name="Krishnakumar V."/>
            <person name="Cheung F."/>
            <person name="Xiao Y."/>
            <person name="Chan A."/>
            <person name="Moskal W.A."/>
            <person name="Town C.D."/>
        </authorList>
    </citation>
    <scope>NUCLEOTIDE SEQUENCE</scope>
</reference>
<dbReference type="AlphaFoldDB" id="I3T6A5"/>
<protein>
    <submittedName>
        <fullName evidence="1">Uncharacterized protein</fullName>
    </submittedName>
</protein>
<organism evidence="1">
    <name type="scientific">Medicago truncatula</name>
    <name type="common">Barrel medic</name>
    <name type="synonym">Medicago tribuloides</name>
    <dbReference type="NCBI Taxonomy" id="3880"/>
    <lineage>
        <taxon>Eukaryota</taxon>
        <taxon>Viridiplantae</taxon>
        <taxon>Streptophyta</taxon>
        <taxon>Embryophyta</taxon>
        <taxon>Tracheophyta</taxon>
        <taxon>Spermatophyta</taxon>
        <taxon>Magnoliopsida</taxon>
        <taxon>eudicotyledons</taxon>
        <taxon>Gunneridae</taxon>
        <taxon>Pentapetalae</taxon>
        <taxon>rosids</taxon>
        <taxon>fabids</taxon>
        <taxon>Fabales</taxon>
        <taxon>Fabaceae</taxon>
        <taxon>Papilionoideae</taxon>
        <taxon>50 kb inversion clade</taxon>
        <taxon>NPAAA clade</taxon>
        <taxon>Hologalegina</taxon>
        <taxon>IRL clade</taxon>
        <taxon>Trifolieae</taxon>
        <taxon>Medicago</taxon>
    </lineage>
</organism>